<evidence type="ECO:0000256" key="6">
    <source>
        <dbReference type="SAM" id="Phobius"/>
    </source>
</evidence>
<feature type="domain" description="EamA" evidence="7">
    <location>
        <begin position="160"/>
        <end position="291"/>
    </location>
</feature>
<feature type="transmembrane region" description="Helical" evidence="6">
    <location>
        <begin position="250"/>
        <end position="268"/>
    </location>
</feature>
<organism evidence="8 9">
    <name type="scientific">Candidatus Nitrospira neomarina</name>
    <dbReference type="NCBI Taxonomy" id="3020899"/>
    <lineage>
        <taxon>Bacteria</taxon>
        <taxon>Pseudomonadati</taxon>
        <taxon>Nitrospirota</taxon>
        <taxon>Nitrospiria</taxon>
        <taxon>Nitrospirales</taxon>
        <taxon>Nitrospiraceae</taxon>
        <taxon>Nitrospira</taxon>
    </lineage>
</organism>
<dbReference type="RefSeq" id="WP_312748308.1">
    <property type="nucleotide sequence ID" value="NZ_CP116968.1"/>
</dbReference>
<evidence type="ECO:0000256" key="3">
    <source>
        <dbReference type="ARBA" id="ARBA00022692"/>
    </source>
</evidence>
<protein>
    <submittedName>
        <fullName evidence="8">EamA family transporter</fullName>
    </submittedName>
</protein>
<dbReference type="Proteomes" id="UP001302494">
    <property type="component" value="Chromosome"/>
</dbReference>
<evidence type="ECO:0000313" key="8">
    <source>
        <dbReference type="EMBL" id="WNM63620.1"/>
    </source>
</evidence>
<gene>
    <name evidence="8" type="ORF">PQG83_07655</name>
</gene>
<dbReference type="KEGG" id="nneo:PQG83_07655"/>
<name>A0AA96GNT0_9BACT</name>
<accession>A0AA96GNT0</accession>
<feature type="transmembrane region" description="Helical" evidence="6">
    <location>
        <begin position="216"/>
        <end position="238"/>
    </location>
</feature>
<dbReference type="AlphaFoldDB" id="A0AA96GNT0"/>
<keyword evidence="3 6" id="KW-0812">Transmembrane</keyword>
<keyword evidence="2" id="KW-1003">Cell membrane</keyword>
<proteinExistence type="predicted"/>
<evidence type="ECO:0000313" key="9">
    <source>
        <dbReference type="Proteomes" id="UP001302494"/>
    </source>
</evidence>
<sequence>MHSPKGLGAVYGLSAAVLFGVTTPLLKLFLPVYDLLPVAGLLYVGAGLGLGLFEIILSSTGFSAPSQAETPIQKGDTGLLLGIILTGGIVGPLLMLYGLERIPAVVGSLLLNLEAPLTILLAVTLFREHMGKREVGAAMCIFVGAGLLSYGPGAVYYDWLGVISISGACLCWAVDNNLTQRLSLRSPLAVARIKGLSAGGFSLGLSWILGYELQDMTAIALIMVVGFVGYGVSVVLDIYALRILGAAREAAFFATAPFVGALAAVPILGEQWGLAEYLAGAAMAIGVGFLLREHHSHLHVHPGMEHDHVHTHTDPHHQHDHQEDVVGPHAHWHRHLPLQHDHGHMSDLHHRHEH</sequence>
<dbReference type="GO" id="GO:0005886">
    <property type="term" value="C:plasma membrane"/>
    <property type="evidence" value="ECO:0007669"/>
    <property type="project" value="UniProtKB-SubCell"/>
</dbReference>
<dbReference type="InterPro" id="IPR051258">
    <property type="entry name" value="Diverse_Substrate_Transporter"/>
</dbReference>
<feature type="transmembrane region" description="Helical" evidence="6">
    <location>
        <begin position="35"/>
        <end position="57"/>
    </location>
</feature>
<feature type="transmembrane region" description="Helical" evidence="6">
    <location>
        <begin position="78"/>
        <end position="99"/>
    </location>
</feature>
<evidence type="ECO:0000256" key="4">
    <source>
        <dbReference type="ARBA" id="ARBA00022989"/>
    </source>
</evidence>
<comment type="subcellular location">
    <subcellularLocation>
        <location evidence="1">Cell membrane</location>
        <topology evidence="1">Multi-pass membrane protein</topology>
    </subcellularLocation>
</comment>
<feature type="transmembrane region" description="Helical" evidence="6">
    <location>
        <begin position="274"/>
        <end position="291"/>
    </location>
</feature>
<dbReference type="PANTHER" id="PTHR42920">
    <property type="entry name" value="OS03G0707200 PROTEIN-RELATED"/>
    <property type="match status" value="1"/>
</dbReference>
<evidence type="ECO:0000259" key="7">
    <source>
        <dbReference type="Pfam" id="PF00892"/>
    </source>
</evidence>
<keyword evidence="5 6" id="KW-0472">Membrane</keyword>
<dbReference type="PANTHER" id="PTHR42920:SF11">
    <property type="entry name" value="INNER MEMBRANE PROTEIN YTFF"/>
    <property type="match status" value="1"/>
</dbReference>
<keyword evidence="4 6" id="KW-1133">Transmembrane helix</keyword>
<dbReference type="InterPro" id="IPR000620">
    <property type="entry name" value="EamA_dom"/>
</dbReference>
<evidence type="ECO:0000256" key="1">
    <source>
        <dbReference type="ARBA" id="ARBA00004651"/>
    </source>
</evidence>
<feature type="transmembrane region" description="Helical" evidence="6">
    <location>
        <begin position="7"/>
        <end position="29"/>
    </location>
</feature>
<keyword evidence="9" id="KW-1185">Reference proteome</keyword>
<evidence type="ECO:0000256" key="2">
    <source>
        <dbReference type="ARBA" id="ARBA00022475"/>
    </source>
</evidence>
<dbReference type="InterPro" id="IPR037185">
    <property type="entry name" value="EmrE-like"/>
</dbReference>
<evidence type="ECO:0000256" key="5">
    <source>
        <dbReference type="ARBA" id="ARBA00023136"/>
    </source>
</evidence>
<dbReference type="Pfam" id="PF00892">
    <property type="entry name" value="EamA"/>
    <property type="match status" value="2"/>
</dbReference>
<feature type="transmembrane region" description="Helical" evidence="6">
    <location>
        <begin position="135"/>
        <end position="153"/>
    </location>
</feature>
<dbReference type="EMBL" id="CP116968">
    <property type="protein sequence ID" value="WNM63620.1"/>
    <property type="molecule type" value="Genomic_DNA"/>
</dbReference>
<feature type="domain" description="EamA" evidence="7">
    <location>
        <begin position="7"/>
        <end position="149"/>
    </location>
</feature>
<dbReference type="SUPFAM" id="SSF103481">
    <property type="entry name" value="Multidrug resistance efflux transporter EmrE"/>
    <property type="match status" value="2"/>
</dbReference>
<feature type="transmembrane region" description="Helical" evidence="6">
    <location>
        <begin position="105"/>
        <end position="126"/>
    </location>
</feature>
<reference evidence="8 9" key="1">
    <citation type="submission" date="2023-01" db="EMBL/GenBank/DDBJ databases">
        <title>Cultivation and genomic characterization of new, ubiquitous marine nitrite-oxidizing bacteria from the Nitrospirales.</title>
        <authorList>
            <person name="Mueller A.J."/>
            <person name="Daebeler A."/>
            <person name="Herbold C.W."/>
            <person name="Kirkegaard R.H."/>
            <person name="Daims H."/>
        </authorList>
    </citation>
    <scope>NUCLEOTIDE SEQUENCE [LARGE SCALE GENOMIC DNA]</scope>
    <source>
        <strain evidence="8 9">DK</strain>
    </source>
</reference>